<keyword evidence="7" id="KW-0326">Glycosidase</keyword>
<dbReference type="Gene3D" id="2.40.30.40">
    <property type="entry name" value="Peptidase M42, domain 2"/>
    <property type="match status" value="1"/>
</dbReference>
<dbReference type="PANTHER" id="PTHR32481:SF0">
    <property type="entry name" value="AMINOPEPTIDASE YPDE-RELATED"/>
    <property type="match status" value="1"/>
</dbReference>
<comment type="similarity">
    <text evidence="1 6">Belongs to the peptidase M42 family.</text>
</comment>
<dbReference type="GO" id="GO:0008810">
    <property type="term" value="F:cellulase activity"/>
    <property type="evidence" value="ECO:0007669"/>
    <property type="project" value="UniProtKB-EC"/>
</dbReference>
<keyword evidence="5 7" id="KW-0378">Hydrolase</keyword>
<dbReference type="Gene3D" id="3.40.630.10">
    <property type="entry name" value="Zn peptidases"/>
    <property type="match status" value="1"/>
</dbReference>
<protein>
    <submittedName>
        <fullName evidence="7">Endoglucanase</fullName>
        <ecNumber evidence="7">3.2.1.4</ecNumber>
    </submittedName>
</protein>
<organism evidence="7 8">
    <name type="scientific">Hathewaya limosa</name>
    <name type="common">Clostridium limosum</name>
    <dbReference type="NCBI Taxonomy" id="1536"/>
    <lineage>
        <taxon>Bacteria</taxon>
        <taxon>Bacillati</taxon>
        <taxon>Bacillota</taxon>
        <taxon>Clostridia</taxon>
        <taxon>Eubacteriales</taxon>
        <taxon>Clostridiaceae</taxon>
        <taxon>Hathewaya</taxon>
    </lineage>
</organism>
<evidence type="ECO:0000256" key="2">
    <source>
        <dbReference type="ARBA" id="ARBA00022438"/>
    </source>
</evidence>
<gene>
    <name evidence="7" type="ORF">QOZ93_002102</name>
</gene>
<dbReference type="InterPro" id="IPR051464">
    <property type="entry name" value="Peptidase_M42_aminopept"/>
</dbReference>
<dbReference type="EMBL" id="JAUSWN010000018">
    <property type="protein sequence ID" value="MDQ0480354.1"/>
    <property type="molecule type" value="Genomic_DNA"/>
</dbReference>
<accession>A0ABU0JW83</accession>
<reference evidence="7 8" key="1">
    <citation type="submission" date="2023-07" db="EMBL/GenBank/DDBJ databases">
        <title>Genomic Encyclopedia of Type Strains, Phase IV (KMG-IV): sequencing the most valuable type-strain genomes for metagenomic binning, comparative biology and taxonomic classification.</title>
        <authorList>
            <person name="Goeker M."/>
        </authorList>
    </citation>
    <scope>NUCLEOTIDE SEQUENCE [LARGE SCALE GENOMIC DNA]</scope>
    <source>
        <strain evidence="7 8">DSM 1400</strain>
    </source>
</reference>
<comment type="caution">
    <text evidence="7">The sequence shown here is derived from an EMBL/GenBank/DDBJ whole genome shotgun (WGS) entry which is preliminary data.</text>
</comment>
<dbReference type="PANTHER" id="PTHR32481">
    <property type="entry name" value="AMINOPEPTIDASE"/>
    <property type="match status" value="1"/>
</dbReference>
<dbReference type="Pfam" id="PF05343">
    <property type="entry name" value="Peptidase_M42"/>
    <property type="match status" value="1"/>
</dbReference>
<dbReference type="InterPro" id="IPR008007">
    <property type="entry name" value="Peptidase_M42"/>
</dbReference>
<evidence type="ECO:0000256" key="1">
    <source>
        <dbReference type="ARBA" id="ARBA00006272"/>
    </source>
</evidence>
<dbReference type="Proteomes" id="UP001224418">
    <property type="component" value="Unassembled WGS sequence"/>
</dbReference>
<dbReference type="PIRSF" id="PIRSF001123">
    <property type="entry name" value="PepA_GA"/>
    <property type="match status" value="1"/>
</dbReference>
<keyword evidence="8" id="KW-1185">Reference proteome</keyword>
<evidence type="ECO:0000256" key="4">
    <source>
        <dbReference type="ARBA" id="ARBA00022723"/>
    </source>
</evidence>
<evidence type="ECO:0000313" key="8">
    <source>
        <dbReference type="Proteomes" id="UP001224418"/>
    </source>
</evidence>
<dbReference type="SUPFAM" id="SSF101821">
    <property type="entry name" value="Aminopeptidase/glucanase lid domain"/>
    <property type="match status" value="1"/>
</dbReference>
<dbReference type="EC" id="3.2.1.4" evidence="7"/>
<evidence type="ECO:0000256" key="5">
    <source>
        <dbReference type="ARBA" id="ARBA00022801"/>
    </source>
</evidence>
<keyword evidence="3" id="KW-0645">Protease</keyword>
<dbReference type="InterPro" id="IPR023367">
    <property type="entry name" value="Peptidase_M42_dom2"/>
</dbReference>
<dbReference type="RefSeq" id="WP_307356297.1">
    <property type="nucleotide sequence ID" value="NZ_BAAACJ010000031.1"/>
</dbReference>
<evidence type="ECO:0000256" key="3">
    <source>
        <dbReference type="ARBA" id="ARBA00022670"/>
    </source>
</evidence>
<name>A0ABU0JW83_HATLI</name>
<evidence type="ECO:0000256" key="6">
    <source>
        <dbReference type="PIRNR" id="PIRNR001123"/>
    </source>
</evidence>
<dbReference type="SUPFAM" id="SSF53187">
    <property type="entry name" value="Zn-dependent exopeptidases"/>
    <property type="match status" value="1"/>
</dbReference>
<keyword evidence="4" id="KW-0479">Metal-binding</keyword>
<proteinExistence type="inferred from homology"/>
<keyword evidence="2" id="KW-0031">Aminopeptidase</keyword>
<evidence type="ECO:0000313" key="7">
    <source>
        <dbReference type="EMBL" id="MDQ0480354.1"/>
    </source>
</evidence>
<sequence length="317" mass="34684">MDNLLQRLVESFKVSGHEEGIRAIIKEELKSINGEVKEDKLGNLIFKMGDGKEKLMISTSMDEVGLMVTYIEDNGFIRVANIGDVNSSSILNKKVIFKNGTVGRIGSSKEKPEVEDVFIDLGLKSKEEVIKVVKEGDVAKVQGEVFNLGENVVGTGLSNIACVYSLINLIKHTNKFNKECYFVFSSQGKLGGRGGRAAVCQVNPDYAIVLSTEESSDYVGGEEKLVLGNGPALVVKDKNLIISHELQEIIENAAEESNIKIQHMVSKNGTEGGPIHKELGGIRTGVISIPTRYQNSMLEMISEKDAKNLQDLLEKII</sequence>